<evidence type="ECO:0000313" key="2">
    <source>
        <dbReference type="EMBL" id="MTD57186.1"/>
    </source>
</evidence>
<dbReference type="RefSeq" id="WP_154759323.1">
    <property type="nucleotide sequence ID" value="NZ_WMBA01000044.1"/>
</dbReference>
<name>A0A6N7Z8V6_9PSEU</name>
<reference evidence="2 3" key="1">
    <citation type="submission" date="2019-11" db="EMBL/GenBank/DDBJ databases">
        <title>Draft genome of Amycolatopsis RM579.</title>
        <authorList>
            <person name="Duangmal K."/>
            <person name="Mingma R."/>
        </authorList>
    </citation>
    <scope>NUCLEOTIDE SEQUENCE [LARGE SCALE GENOMIC DNA]</scope>
    <source>
        <strain evidence="2 3">RM579</strain>
    </source>
</reference>
<sequence length="238" mass="25231">MTTATETGTVSVGELNAYLARPAGGSARGMLLLPMITGIGAQLRDWADELAARGVTALVWDPFHGVSSDDTSIEELMGLMQKFDDETCLAEQRALLDHLFGELGCTKAGVMGWCLGGRFALLLGGVDNRVANVVAYHPTVPGTPAPNHTLDAAEHTGRIEAPALLIYPGADTLVPVESFNRLQAALESREHGATFVQLFPHAEHGFSAKARQENPVNAEAFALSWPQALALIDTTTAA</sequence>
<comment type="caution">
    <text evidence="2">The sequence shown here is derived from an EMBL/GenBank/DDBJ whole genome shotgun (WGS) entry which is preliminary data.</text>
</comment>
<gene>
    <name evidence="2" type="ORF">GKO32_24880</name>
</gene>
<dbReference type="InterPro" id="IPR051049">
    <property type="entry name" value="Dienelactone_hydrolase-like"/>
</dbReference>
<dbReference type="PANTHER" id="PTHR46623">
    <property type="entry name" value="CARBOXYMETHYLENEBUTENOLIDASE-RELATED"/>
    <property type="match status" value="1"/>
</dbReference>
<dbReference type="Pfam" id="PF01738">
    <property type="entry name" value="DLH"/>
    <property type="match status" value="1"/>
</dbReference>
<dbReference type="InterPro" id="IPR002925">
    <property type="entry name" value="Dienelactn_hydro"/>
</dbReference>
<dbReference type="OrthoDB" id="9787933at2"/>
<dbReference type="PANTHER" id="PTHR46623:SF6">
    <property type="entry name" value="ALPHA_BETA-HYDROLASES SUPERFAMILY PROTEIN"/>
    <property type="match status" value="1"/>
</dbReference>
<dbReference type="AlphaFoldDB" id="A0A6N7Z8V6"/>
<dbReference type="GO" id="GO:0016787">
    <property type="term" value="F:hydrolase activity"/>
    <property type="evidence" value="ECO:0007669"/>
    <property type="project" value="UniProtKB-KW"/>
</dbReference>
<keyword evidence="2" id="KW-0378">Hydrolase</keyword>
<dbReference type="Gene3D" id="3.40.50.1820">
    <property type="entry name" value="alpha/beta hydrolase"/>
    <property type="match status" value="1"/>
</dbReference>
<evidence type="ECO:0000313" key="3">
    <source>
        <dbReference type="Proteomes" id="UP000440096"/>
    </source>
</evidence>
<accession>A0A6N7Z8V6</accession>
<protein>
    <submittedName>
        <fullName evidence="2">Dienelactone hydrolase</fullName>
    </submittedName>
</protein>
<evidence type="ECO:0000259" key="1">
    <source>
        <dbReference type="Pfam" id="PF01738"/>
    </source>
</evidence>
<dbReference type="Proteomes" id="UP000440096">
    <property type="component" value="Unassembled WGS sequence"/>
</dbReference>
<dbReference type="InterPro" id="IPR029058">
    <property type="entry name" value="AB_hydrolase_fold"/>
</dbReference>
<dbReference type="SUPFAM" id="SSF53474">
    <property type="entry name" value="alpha/beta-Hydrolases"/>
    <property type="match status" value="1"/>
</dbReference>
<organism evidence="2 3">
    <name type="scientific">Amycolatopsis pithecellobii</name>
    <dbReference type="NCBI Taxonomy" id="664692"/>
    <lineage>
        <taxon>Bacteria</taxon>
        <taxon>Bacillati</taxon>
        <taxon>Actinomycetota</taxon>
        <taxon>Actinomycetes</taxon>
        <taxon>Pseudonocardiales</taxon>
        <taxon>Pseudonocardiaceae</taxon>
        <taxon>Amycolatopsis</taxon>
    </lineage>
</organism>
<feature type="domain" description="Dienelactone hydrolase" evidence="1">
    <location>
        <begin position="16"/>
        <end position="233"/>
    </location>
</feature>
<proteinExistence type="predicted"/>
<keyword evidence="3" id="KW-1185">Reference proteome</keyword>
<dbReference type="EMBL" id="WMBA01000044">
    <property type="protein sequence ID" value="MTD57186.1"/>
    <property type="molecule type" value="Genomic_DNA"/>
</dbReference>